<dbReference type="EMBL" id="JAPQKI010000005">
    <property type="protein sequence ID" value="KAJ5099026.1"/>
    <property type="molecule type" value="Genomic_DNA"/>
</dbReference>
<dbReference type="RefSeq" id="XP_056474680.1">
    <property type="nucleotide sequence ID" value="XM_056618521.1"/>
</dbReference>
<comment type="caution">
    <text evidence="6">The sequence shown here is derived from an EMBL/GenBank/DDBJ whole genome shotgun (WGS) entry which is preliminary data.</text>
</comment>
<dbReference type="SUPFAM" id="SSF50475">
    <property type="entry name" value="FMN-binding split barrel"/>
    <property type="match status" value="1"/>
</dbReference>
<evidence type="ECO:0000256" key="1">
    <source>
        <dbReference type="ARBA" id="ARBA00001917"/>
    </source>
</evidence>
<reference evidence="6" key="2">
    <citation type="journal article" date="2023" name="IMA Fungus">
        <title>Comparative genomic study of the Penicillium genus elucidates a diverse pangenome and 15 lateral gene transfer events.</title>
        <authorList>
            <person name="Petersen C."/>
            <person name="Sorensen T."/>
            <person name="Nielsen M.R."/>
            <person name="Sondergaard T.E."/>
            <person name="Sorensen J.L."/>
            <person name="Fitzpatrick D.A."/>
            <person name="Frisvad J.C."/>
            <person name="Nielsen K.L."/>
        </authorList>
    </citation>
    <scope>NUCLEOTIDE SEQUENCE</scope>
    <source>
        <strain evidence="6">IBT 30761</strain>
    </source>
</reference>
<keyword evidence="2" id="KW-0285">Flavoprotein</keyword>
<accession>A0A9W9FF77</accession>
<comment type="cofactor">
    <cofactor evidence="1">
        <name>FMN</name>
        <dbReference type="ChEBI" id="CHEBI:58210"/>
    </cofactor>
</comment>
<dbReference type="InterPro" id="IPR002563">
    <property type="entry name" value="Flavin_Rdtase-like_dom"/>
</dbReference>
<evidence type="ECO:0000313" key="6">
    <source>
        <dbReference type="EMBL" id="KAJ5099026.1"/>
    </source>
</evidence>
<name>A0A9W9FF77_9EURO</name>
<dbReference type="Pfam" id="PF01613">
    <property type="entry name" value="Flavin_Reduct"/>
    <property type="match status" value="1"/>
</dbReference>
<proteinExistence type="inferred from homology"/>
<feature type="domain" description="Flavin reductase like" evidence="5">
    <location>
        <begin position="41"/>
        <end position="191"/>
    </location>
</feature>
<reference evidence="6" key="1">
    <citation type="submission" date="2022-11" db="EMBL/GenBank/DDBJ databases">
        <authorList>
            <person name="Petersen C."/>
        </authorList>
    </citation>
    <scope>NUCLEOTIDE SEQUENCE</scope>
    <source>
        <strain evidence="6">IBT 30761</strain>
    </source>
</reference>
<protein>
    <recommendedName>
        <fullName evidence="5">Flavin reductase like domain-containing protein</fullName>
    </recommendedName>
</protein>
<dbReference type="InterPro" id="IPR012349">
    <property type="entry name" value="Split_barrel_FMN-bd"/>
</dbReference>
<evidence type="ECO:0000256" key="4">
    <source>
        <dbReference type="SAM" id="MobiDB-lite"/>
    </source>
</evidence>
<organism evidence="6 7">
    <name type="scientific">Penicillium argentinense</name>
    <dbReference type="NCBI Taxonomy" id="1131581"/>
    <lineage>
        <taxon>Eukaryota</taxon>
        <taxon>Fungi</taxon>
        <taxon>Dikarya</taxon>
        <taxon>Ascomycota</taxon>
        <taxon>Pezizomycotina</taxon>
        <taxon>Eurotiomycetes</taxon>
        <taxon>Eurotiomycetidae</taxon>
        <taxon>Eurotiales</taxon>
        <taxon>Aspergillaceae</taxon>
        <taxon>Penicillium</taxon>
    </lineage>
</organism>
<dbReference type="OrthoDB" id="2145000at2759"/>
<evidence type="ECO:0000259" key="5">
    <source>
        <dbReference type="Pfam" id="PF01613"/>
    </source>
</evidence>
<dbReference type="InterPro" id="IPR052174">
    <property type="entry name" value="Flavoredoxin"/>
</dbReference>
<dbReference type="GO" id="GO:0010181">
    <property type="term" value="F:FMN binding"/>
    <property type="evidence" value="ECO:0007669"/>
    <property type="project" value="InterPro"/>
</dbReference>
<dbReference type="GeneID" id="81357500"/>
<dbReference type="AlphaFoldDB" id="A0A9W9FF77"/>
<sequence>MPPKRKATQEPDTLPKKESTKKDTKPFKDCPISKAYRFIEPGPLLLVTTGSLASKTHNIMTLGFHMMMQHESPPLIGITLGPWDASFKALKEKQECVLTVPSTEIAETVIDIGNISSDDLDSPSGKWERFGLEPLPAGKVQAPLVSGPHVMANIECVVEDMSMVKKYNMWVLRVVKAWENPMPDGGTMAHHCGQGVLVGDGLRLDFSHRMDKWQEFLDG</sequence>
<feature type="region of interest" description="Disordered" evidence="4">
    <location>
        <begin position="1"/>
        <end position="28"/>
    </location>
</feature>
<comment type="similarity">
    <text evidence="3">Belongs to the flavoredoxin family.</text>
</comment>
<dbReference type="Gene3D" id="2.30.110.10">
    <property type="entry name" value="Electron Transport, Fmn-binding Protein, Chain A"/>
    <property type="match status" value="1"/>
</dbReference>
<gene>
    <name evidence="6" type="ORF">N7532_006027</name>
</gene>
<evidence type="ECO:0000313" key="7">
    <source>
        <dbReference type="Proteomes" id="UP001149074"/>
    </source>
</evidence>
<evidence type="ECO:0000256" key="3">
    <source>
        <dbReference type="ARBA" id="ARBA00038054"/>
    </source>
</evidence>
<dbReference type="PANTHER" id="PTHR43567">
    <property type="entry name" value="FLAVOREDOXIN-RELATED-RELATED"/>
    <property type="match status" value="1"/>
</dbReference>
<dbReference type="PANTHER" id="PTHR43567:SF1">
    <property type="entry name" value="FLAVOREDOXIN"/>
    <property type="match status" value="1"/>
</dbReference>
<feature type="compositionally biased region" description="Basic and acidic residues" evidence="4">
    <location>
        <begin position="7"/>
        <end position="28"/>
    </location>
</feature>
<dbReference type="Proteomes" id="UP001149074">
    <property type="component" value="Unassembled WGS sequence"/>
</dbReference>
<evidence type="ECO:0000256" key="2">
    <source>
        <dbReference type="ARBA" id="ARBA00022630"/>
    </source>
</evidence>
<keyword evidence="7" id="KW-1185">Reference proteome</keyword>